<dbReference type="InterPro" id="IPR014862">
    <property type="entry name" value="TrwC"/>
</dbReference>
<dbReference type="Pfam" id="PF13604">
    <property type="entry name" value="AAA_30"/>
    <property type="match status" value="1"/>
</dbReference>
<feature type="domain" description="TrwC relaxase" evidence="2">
    <location>
        <begin position="30"/>
        <end position="292"/>
    </location>
</feature>
<dbReference type="SUPFAM" id="SSF52540">
    <property type="entry name" value="P-loop containing nucleoside triphosphate hydrolases"/>
    <property type="match status" value="2"/>
</dbReference>
<dbReference type="Pfam" id="PF08751">
    <property type="entry name" value="TrwC"/>
    <property type="match status" value="2"/>
</dbReference>
<dbReference type="PROSITE" id="PS50007">
    <property type="entry name" value="PIPLC_X_DOMAIN"/>
    <property type="match status" value="1"/>
</dbReference>
<name>A0ABS1SEQ4_9MICO</name>
<dbReference type="CDD" id="cd18809">
    <property type="entry name" value="SF1_C_RecD"/>
    <property type="match status" value="1"/>
</dbReference>
<evidence type="ECO:0000256" key="1">
    <source>
        <dbReference type="SAM" id="MobiDB-lite"/>
    </source>
</evidence>
<comment type="caution">
    <text evidence="3">The sequence shown here is derived from an EMBL/GenBank/DDBJ whole genome shotgun (WGS) entry which is preliminary data.</text>
</comment>
<dbReference type="SUPFAM" id="SSF55464">
    <property type="entry name" value="Origin of replication-binding domain, RBD-like"/>
    <property type="match status" value="1"/>
</dbReference>
<dbReference type="Gene3D" id="2.30.30.940">
    <property type="match status" value="1"/>
</dbReference>
<accession>A0ABS1SEQ4</accession>
<dbReference type="EMBL" id="QYAC01000002">
    <property type="protein sequence ID" value="MBL3678542.1"/>
    <property type="molecule type" value="Genomic_DNA"/>
</dbReference>
<gene>
    <name evidence="3" type="ORF">D3230_04425</name>
</gene>
<dbReference type="InterPro" id="IPR027417">
    <property type="entry name" value="P-loop_NTPase"/>
</dbReference>
<evidence type="ECO:0000259" key="2">
    <source>
        <dbReference type="Pfam" id="PF08751"/>
    </source>
</evidence>
<proteinExistence type="predicted"/>
<evidence type="ECO:0000313" key="3">
    <source>
        <dbReference type="EMBL" id="MBL3678542.1"/>
    </source>
</evidence>
<sequence length="1325" mass="146545">MPQTRAARSRERRKLIMLTVTLIGASRDAWGYLLNTVADEHTIDRAEGKAAYYMANGTPPGAWIGTGATALGLEAGRQVAEEELQALFGDGTHPLTGSTLGRKFNTVAPLEKRIQQRIQEAAAAPENQGLGPEEFEELGDQIRQKVSAEKTTQSVAGFEFVFSPPKSVSSWWALADPELKDEIRKAHQAAIEATITKLETDIVRTRTGADGIAQAHVRGITAALFDHWDSRDGDPQLHTHMLVSNRVQGEDGRWRTIDSRWSLMPAVATAGAYYDTVLMDELSARFGVEWTVEDVLQKPEAYRDWLVDASRPDTPAARQQFAIDSGTNPGSVKWQIDGVPKTLIDEYSTRSQKIRTVKDQMVADYVAKNGKQPSARTVIKFRQMATLATRSAKKHRSLRDLTQSWRDRARAHVGDSFLFADRLLDAGRTVKADLPLWSFRHDDVDDDATRDAAEYVLHTLATSRSTWGRRNAETAALRAIAGWRFRSPEDRDQTVKRVVALVISQAIPLTPKNHLRTPHRFHTADGENMFHPEARDLFTTREVWDAEDRLLEGGKLKNQGISIEQTVVAERISTPTQLEGRILSDDQAAAVENILTSGRQIDILVGPAGAGKTTSLEKLREIWEHQHGAGSVRGLAPTARAAEVLAESLGIGTENTAKWLHETARGTDTKEVFSYELRPGDLMIVDEASIAGTLALDELREQADRAGAKLLMVGDWAQLAAVDAGGAFGLLASDRTDVAELINLHRFKSDWEADASKLLRLGKTAGLDPYLEHGRITAGLDETIIADAVDAWKEDEQTLNDEGDAHLVSLLIAPTNEMVERLNGIARAWRIEQGHVDATQTAVIASGAASPGDRIVTRQNARTLRTDHDRWVKNNDEWVVAGINPDTGDIVAVSGEEYVTLPADYCRDHVQLAYATTAHRSQGRTVDTAHTIVDSSASRETFYVAMTRGKLSNRAYVITDEDGAMGDPAALGMTRTWRETLEHVVLRKGGDIAAHDTLNAEAERIGSIRQLAAEYQTLAADQLEREYVPVLADLGLIDAEAPDSPYLGPVLANLRRLDTRGHDVPATVTELLAARELDGARDVLAVLHYRLNTHLEDLREYDAYDRYTLMLRSFGIESETARSDLKLGRMLAALETATTDRLEDAVRGTLERIDRADTRDLPARLAHLLRSQYRIDPETLDVPQELRAPSETTHIAGLIEAAPRFEDPDFREALKDREHAIQLRAELVVDRAIADNEPWLQALGEHLPGGEAEWRQRAVTVACFRDLYGIDTDEPLGREHAHARNRERDRQIATAALRLPQPMPVHVSTPAPAQLDTASLQGPRM</sequence>
<feature type="domain" description="TrwC relaxase" evidence="2">
    <location>
        <begin position="331"/>
        <end position="411"/>
    </location>
</feature>
<dbReference type="Gene3D" id="3.40.50.300">
    <property type="entry name" value="P-loop containing nucleotide triphosphate hydrolases"/>
    <property type="match status" value="2"/>
</dbReference>
<dbReference type="Proteomes" id="UP001645859">
    <property type="component" value="Unassembled WGS sequence"/>
</dbReference>
<reference evidence="3 4" key="1">
    <citation type="submission" date="2018-09" db="EMBL/GenBank/DDBJ databases">
        <title>Comparative genomics of Leucobacter spp.</title>
        <authorList>
            <person name="Reis A.C."/>
            <person name="Kolvenbach B.A."/>
            <person name="Corvini P.F.X."/>
            <person name="Nunes O.C."/>
        </authorList>
    </citation>
    <scope>NUCLEOTIDE SEQUENCE [LARGE SCALE GENOMIC DNA]</scope>
    <source>
        <strain evidence="3 4">TAN 31504</strain>
    </source>
</reference>
<organism evidence="3 4">
    <name type="scientific">Leucobacter chromiireducens subsp. solipictus</name>
    <dbReference type="NCBI Taxonomy" id="398235"/>
    <lineage>
        <taxon>Bacteria</taxon>
        <taxon>Bacillati</taxon>
        <taxon>Actinomycetota</taxon>
        <taxon>Actinomycetes</taxon>
        <taxon>Micrococcales</taxon>
        <taxon>Microbacteriaceae</taxon>
        <taxon>Leucobacter</taxon>
    </lineage>
</organism>
<feature type="region of interest" description="Disordered" evidence="1">
    <location>
        <begin position="1303"/>
        <end position="1325"/>
    </location>
</feature>
<feature type="compositionally biased region" description="Polar residues" evidence="1">
    <location>
        <begin position="1316"/>
        <end position="1325"/>
    </location>
</feature>
<keyword evidence="4" id="KW-1185">Reference proteome</keyword>
<dbReference type="NCBIfam" id="NF041492">
    <property type="entry name" value="MobF"/>
    <property type="match status" value="1"/>
</dbReference>
<protein>
    <submittedName>
        <fullName evidence="3">Conjugal transfer protein</fullName>
    </submittedName>
</protein>
<evidence type="ECO:0000313" key="4">
    <source>
        <dbReference type="Proteomes" id="UP001645859"/>
    </source>
</evidence>